<gene>
    <name evidence="11" type="ORF">BUALT_Bualt08G0006600</name>
</gene>
<evidence type="ECO:0000256" key="3">
    <source>
        <dbReference type="ARBA" id="ARBA00022448"/>
    </source>
</evidence>
<keyword evidence="6 9" id="KW-0472">Membrane</keyword>
<feature type="transmembrane region" description="Helical" evidence="9">
    <location>
        <begin position="700"/>
        <end position="720"/>
    </location>
</feature>
<dbReference type="PANTHER" id="PTHR48020">
    <property type="entry name" value="PROTON MYO-INOSITOL COTRANSPORTER"/>
    <property type="match status" value="1"/>
</dbReference>
<evidence type="ECO:0000259" key="10">
    <source>
        <dbReference type="PROSITE" id="PS50850"/>
    </source>
</evidence>
<feature type="transmembrane region" description="Helical" evidence="9">
    <location>
        <begin position="634"/>
        <end position="654"/>
    </location>
</feature>
<evidence type="ECO:0000256" key="4">
    <source>
        <dbReference type="ARBA" id="ARBA00022692"/>
    </source>
</evidence>
<dbReference type="InterPro" id="IPR036259">
    <property type="entry name" value="MFS_trans_sf"/>
</dbReference>
<dbReference type="PROSITE" id="PS00217">
    <property type="entry name" value="SUGAR_TRANSPORT_2"/>
    <property type="match status" value="1"/>
</dbReference>
<evidence type="ECO:0000256" key="8">
    <source>
        <dbReference type="SAM" id="MobiDB-lite"/>
    </source>
</evidence>
<feature type="transmembrane region" description="Helical" evidence="9">
    <location>
        <begin position="163"/>
        <end position="183"/>
    </location>
</feature>
<dbReference type="AlphaFoldDB" id="A0AAV6X4B7"/>
<evidence type="ECO:0000313" key="12">
    <source>
        <dbReference type="Proteomes" id="UP000826271"/>
    </source>
</evidence>
<reference evidence="11" key="1">
    <citation type="submission" date="2019-10" db="EMBL/GenBank/DDBJ databases">
        <authorList>
            <person name="Zhang R."/>
            <person name="Pan Y."/>
            <person name="Wang J."/>
            <person name="Ma R."/>
            <person name="Yu S."/>
        </authorList>
    </citation>
    <scope>NUCLEOTIDE SEQUENCE</scope>
    <source>
        <strain evidence="11">LA-IB0</strain>
        <tissue evidence="11">Leaf</tissue>
    </source>
</reference>
<dbReference type="PRINTS" id="PR00171">
    <property type="entry name" value="SUGRTRNSPORT"/>
</dbReference>
<accession>A0AAV6X4B7</accession>
<feature type="domain" description="Major facilitator superfamily (MFS) profile" evidence="10">
    <location>
        <begin position="7"/>
        <end position="755"/>
    </location>
</feature>
<dbReference type="GO" id="GO:0022857">
    <property type="term" value="F:transmembrane transporter activity"/>
    <property type="evidence" value="ECO:0007669"/>
    <property type="project" value="InterPro"/>
</dbReference>
<evidence type="ECO:0000256" key="5">
    <source>
        <dbReference type="ARBA" id="ARBA00022989"/>
    </source>
</evidence>
<protein>
    <recommendedName>
        <fullName evidence="10">Major facilitator superfamily (MFS) profile domain-containing protein</fullName>
    </recommendedName>
</protein>
<feature type="transmembrane region" description="Helical" evidence="9">
    <location>
        <begin position="38"/>
        <end position="60"/>
    </location>
</feature>
<keyword evidence="4 9" id="KW-0812">Transmembrane</keyword>
<dbReference type="SUPFAM" id="SSF103473">
    <property type="entry name" value="MFS general substrate transporter"/>
    <property type="match status" value="1"/>
</dbReference>
<feature type="transmembrane region" description="Helical" evidence="9">
    <location>
        <begin position="660"/>
        <end position="679"/>
    </location>
</feature>
<sequence length="779" mass="84120">MNGAALVAIVATIGNLLQGWDNATIAGAVVYIKKELELSAAIEGLIVAMSLIGAMLITTCSGTISDFIGRRPMLILSSMFYFLSGLIMLWSPNVYVLLLARLLDGFGVGLAVTLVPLYISETAPSEIRGLLNTLPQFTGSGGMFLAYCMIFGMSLLPSPSWRLMLGVLSIPSLLYFALTVLYLPESPRWLVSKGKMLEAKRVLQKLRGREDVSELCRICVHFNALQTDDGMIKLPNFHSFPKVLTFSFMWGREGVGEMALLVEGLAVGGETSIEEYIIGPADELGDDQEPTTDKDHIKLYGPEEGLSWVAKPVTGQSRLSLVSRQGSMVNSSMPLMDPLVTLFGSVHEKLPEMGSMRSMLFPNFGSMFSTAEPNIKNEEWDEESLQREGGEGYNTDADSDDNLQSPLISRQNTAMENNTGHTQSHGSILHMRRNSSLIGGEAASSMGIGGGWQLAWKWSEKQGEDGKKEGGFKRIYLHQEGGAGSMRGSLVSIPGGPGDVNMDGDYIQAAALVSQPALYSKEPMDQHSAGPAMAHPSRSAGKVSILDALLEPGVKRALIVGIGIQMLQQFSGINGVLYYTPQILQQAGVDVLLSNLGLGSDSASFLISGLTNFLMLPSIAVAMRFMDIAGRRSLLLTTIPVLITALIALVIGNVFDFGTIAHAIISTVCVVMYFCTFVMGYGPIPNILCAEIFPTRVRGICIAICALVFWICDIIVTYTLPIMLSSIGLAGVFGIYAVVCIISWIFIFLRVPETKGMPLEVISEFFAVGAKQADAAKHE</sequence>
<dbReference type="InterPro" id="IPR005828">
    <property type="entry name" value="MFS_sugar_transport-like"/>
</dbReference>
<keyword evidence="3" id="KW-0813">Transport</keyword>
<feature type="region of interest" description="Disordered" evidence="8">
    <location>
        <begin position="377"/>
        <end position="402"/>
    </location>
</feature>
<comment type="subcellular location">
    <subcellularLocation>
        <location evidence="1">Membrane</location>
        <topology evidence="1">Multi-pass membrane protein</topology>
    </subcellularLocation>
</comment>
<comment type="similarity">
    <text evidence="2">Belongs to the major facilitator superfamily. Sugar transporter (TC 2.A.1.1) family.</text>
</comment>
<dbReference type="Gene3D" id="1.20.1250.20">
    <property type="entry name" value="MFS general substrate transporter like domains"/>
    <property type="match status" value="2"/>
</dbReference>
<proteinExistence type="inferred from homology"/>
<evidence type="ECO:0000256" key="6">
    <source>
        <dbReference type="ARBA" id="ARBA00023136"/>
    </source>
</evidence>
<evidence type="ECO:0000256" key="1">
    <source>
        <dbReference type="ARBA" id="ARBA00004141"/>
    </source>
</evidence>
<feature type="transmembrane region" description="Helical" evidence="9">
    <location>
        <begin position="72"/>
        <end position="90"/>
    </location>
</feature>
<dbReference type="EMBL" id="WHWC01000008">
    <property type="protein sequence ID" value="KAG8377229.1"/>
    <property type="molecule type" value="Genomic_DNA"/>
</dbReference>
<feature type="transmembrane region" description="Helical" evidence="9">
    <location>
        <begin position="603"/>
        <end position="622"/>
    </location>
</feature>
<dbReference type="InterPro" id="IPR005829">
    <property type="entry name" value="Sugar_transporter_CS"/>
</dbReference>
<evidence type="ECO:0000256" key="2">
    <source>
        <dbReference type="ARBA" id="ARBA00010992"/>
    </source>
</evidence>
<keyword evidence="12" id="KW-1185">Reference proteome</keyword>
<name>A0AAV6X4B7_9LAMI</name>
<dbReference type="Proteomes" id="UP000826271">
    <property type="component" value="Unassembled WGS sequence"/>
</dbReference>
<feature type="transmembrane region" description="Helical" evidence="9">
    <location>
        <begin position="96"/>
        <end position="119"/>
    </location>
</feature>
<dbReference type="InterPro" id="IPR003663">
    <property type="entry name" value="Sugar/inositol_transpt"/>
</dbReference>
<keyword evidence="5 9" id="KW-1133">Transmembrane helix</keyword>
<dbReference type="InterPro" id="IPR050814">
    <property type="entry name" value="Myo-inositol_Transporter"/>
</dbReference>
<dbReference type="PROSITE" id="PS00216">
    <property type="entry name" value="SUGAR_TRANSPORT_1"/>
    <property type="match status" value="2"/>
</dbReference>
<dbReference type="Pfam" id="PF00083">
    <property type="entry name" value="Sugar_tr"/>
    <property type="match status" value="2"/>
</dbReference>
<comment type="caution">
    <text evidence="11">The sequence shown here is derived from an EMBL/GenBank/DDBJ whole genome shotgun (WGS) entry which is preliminary data.</text>
</comment>
<evidence type="ECO:0000256" key="7">
    <source>
        <dbReference type="ARBA" id="ARBA00044504"/>
    </source>
</evidence>
<dbReference type="PROSITE" id="PS50850">
    <property type="entry name" value="MFS"/>
    <property type="match status" value="1"/>
</dbReference>
<organism evidence="11 12">
    <name type="scientific">Buddleja alternifolia</name>
    <dbReference type="NCBI Taxonomy" id="168488"/>
    <lineage>
        <taxon>Eukaryota</taxon>
        <taxon>Viridiplantae</taxon>
        <taxon>Streptophyta</taxon>
        <taxon>Embryophyta</taxon>
        <taxon>Tracheophyta</taxon>
        <taxon>Spermatophyta</taxon>
        <taxon>Magnoliopsida</taxon>
        <taxon>eudicotyledons</taxon>
        <taxon>Gunneridae</taxon>
        <taxon>Pentapetalae</taxon>
        <taxon>asterids</taxon>
        <taxon>lamiids</taxon>
        <taxon>Lamiales</taxon>
        <taxon>Scrophulariaceae</taxon>
        <taxon>Buddlejeae</taxon>
        <taxon>Buddleja</taxon>
    </lineage>
</organism>
<evidence type="ECO:0000313" key="11">
    <source>
        <dbReference type="EMBL" id="KAG8377229.1"/>
    </source>
</evidence>
<dbReference type="FunFam" id="1.20.1250.20:FF:000108">
    <property type="entry name" value="Monosaccharide-sensing protein 2"/>
    <property type="match status" value="1"/>
</dbReference>
<evidence type="ECO:0000256" key="9">
    <source>
        <dbReference type="SAM" id="Phobius"/>
    </source>
</evidence>
<dbReference type="InterPro" id="IPR020846">
    <property type="entry name" value="MFS_dom"/>
</dbReference>
<comment type="similarity">
    <text evidence="7">Belongs to the major facilitator superfamily. Phosphate:H(+) symporter (TC 2.A.1.9) family.</text>
</comment>
<feature type="transmembrane region" description="Helical" evidence="9">
    <location>
        <begin position="726"/>
        <end position="749"/>
    </location>
</feature>
<dbReference type="PANTHER" id="PTHR48020:SF35">
    <property type="entry name" value="SUGAR TRANSPORTER"/>
    <property type="match status" value="1"/>
</dbReference>
<dbReference type="GO" id="GO:0016020">
    <property type="term" value="C:membrane"/>
    <property type="evidence" value="ECO:0007669"/>
    <property type="project" value="UniProtKB-SubCell"/>
</dbReference>
<feature type="transmembrane region" description="Helical" evidence="9">
    <location>
        <begin position="140"/>
        <end position="157"/>
    </location>
</feature>